<gene>
    <name evidence="2" type="ORF">GCM10011389_32650</name>
</gene>
<keyword evidence="3" id="KW-1185">Reference proteome</keyword>
<proteinExistence type="predicted"/>
<dbReference type="PROSITE" id="PS51257">
    <property type="entry name" value="PROKAR_LIPOPROTEIN"/>
    <property type="match status" value="1"/>
</dbReference>
<dbReference type="RefSeq" id="WP_188655450.1">
    <property type="nucleotide sequence ID" value="NZ_BMIN01000017.1"/>
</dbReference>
<dbReference type="PIRSF" id="PIRSF012509">
    <property type="entry name" value="CamS"/>
    <property type="match status" value="1"/>
</dbReference>
<protein>
    <recommendedName>
        <fullName evidence="4">Protein involved in sex pheromone biosynthesis</fullName>
    </recommendedName>
</protein>
<keyword evidence="1" id="KW-0732">Signal</keyword>
<name>A0ABQ1QCD6_9BACI</name>
<dbReference type="EMBL" id="BMIN01000017">
    <property type="protein sequence ID" value="GGD22382.1"/>
    <property type="molecule type" value="Genomic_DNA"/>
</dbReference>
<dbReference type="InterPro" id="IPR011426">
    <property type="entry name" value="CamS"/>
</dbReference>
<evidence type="ECO:0008006" key="4">
    <source>
        <dbReference type="Google" id="ProtNLM"/>
    </source>
</evidence>
<dbReference type="Pfam" id="PF07537">
    <property type="entry name" value="CamS"/>
    <property type="match status" value="1"/>
</dbReference>
<dbReference type="Proteomes" id="UP000642571">
    <property type="component" value="Unassembled WGS sequence"/>
</dbReference>
<organism evidence="2 3">
    <name type="scientific">Pontibacillus salipaludis</name>
    <dbReference type="NCBI Taxonomy" id="1697394"/>
    <lineage>
        <taxon>Bacteria</taxon>
        <taxon>Bacillati</taxon>
        <taxon>Bacillota</taxon>
        <taxon>Bacilli</taxon>
        <taxon>Bacillales</taxon>
        <taxon>Bacillaceae</taxon>
        <taxon>Pontibacillus</taxon>
    </lineage>
</organism>
<comment type="caution">
    <text evidence="2">The sequence shown here is derived from an EMBL/GenBank/DDBJ whole genome shotgun (WGS) entry which is preliminary data.</text>
</comment>
<evidence type="ECO:0000256" key="1">
    <source>
        <dbReference type="SAM" id="SignalP"/>
    </source>
</evidence>
<feature type="chain" id="PRO_5047244130" description="Protein involved in sex pheromone biosynthesis" evidence="1">
    <location>
        <begin position="21"/>
        <end position="389"/>
    </location>
</feature>
<dbReference type="CDD" id="cd13441">
    <property type="entry name" value="CamS_repeat_1"/>
    <property type="match status" value="1"/>
</dbReference>
<dbReference type="Gene3D" id="3.10.570.10">
    <property type="entry name" value="sex pheromone staph- cam373 precursor domain"/>
    <property type="match status" value="1"/>
</dbReference>
<accession>A0ABQ1QCD6</accession>
<sequence>MKRIAWIVGLAILLAGCAPAYDKQEEELMKETQENTQKEKAIVPKHSISDEYYRPLVNKQDKYEPSEARGIIVRQVDNRLDIEEMEMGLRRHSKEVYDPNEYFFQDGQYLSTDILNDWLDRKVNAEESDGTPNGLNPSLPLGATEEQYRENPVYLSHILEQNFFKKTDEDSVELSGISISLAMKSEYEFQVEKWGASYYEEISRDEMLTQGKKMAQTVLERLRGMEKLGDIPIMITIYQQEAKSSVVPGNFLAKTTVEGKNNQINEWETIDEKYVLFPSDEAEQNYKKESEDMVDFQNDVANYFPNYIGVVGKGFYKDDELVNMEVTIPIEFKGKAEIVSLTQYVYSLIMENFPNYFGIEVKIESHEGQESLIVRKPGEDKPYVHIYDK</sequence>
<evidence type="ECO:0000313" key="2">
    <source>
        <dbReference type="EMBL" id="GGD22382.1"/>
    </source>
</evidence>
<dbReference type="CDD" id="cd13440">
    <property type="entry name" value="CamS_repeat_2"/>
    <property type="match status" value="1"/>
</dbReference>
<reference evidence="3" key="1">
    <citation type="journal article" date="2019" name="Int. J. Syst. Evol. Microbiol.">
        <title>The Global Catalogue of Microorganisms (GCM) 10K type strain sequencing project: providing services to taxonomists for standard genome sequencing and annotation.</title>
        <authorList>
            <consortium name="The Broad Institute Genomics Platform"/>
            <consortium name="The Broad Institute Genome Sequencing Center for Infectious Disease"/>
            <person name="Wu L."/>
            <person name="Ma J."/>
        </authorList>
    </citation>
    <scope>NUCLEOTIDE SEQUENCE [LARGE SCALE GENOMIC DNA]</scope>
    <source>
        <strain evidence="3">CGMCC 1.15353</strain>
    </source>
</reference>
<evidence type="ECO:0000313" key="3">
    <source>
        <dbReference type="Proteomes" id="UP000642571"/>
    </source>
</evidence>
<feature type="signal peptide" evidence="1">
    <location>
        <begin position="1"/>
        <end position="20"/>
    </location>
</feature>